<dbReference type="Proteomes" id="UP001459277">
    <property type="component" value="Unassembled WGS sequence"/>
</dbReference>
<dbReference type="GO" id="GO:0043531">
    <property type="term" value="F:ADP binding"/>
    <property type="evidence" value="ECO:0007669"/>
    <property type="project" value="InterPro"/>
</dbReference>
<feature type="region of interest" description="Disordered" evidence="2">
    <location>
        <begin position="184"/>
        <end position="212"/>
    </location>
</feature>
<evidence type="ECO:0000313" key="4">
    <source>
        <dbReference type="EMBL" id="KAK9984744.1"/>
    </source>
</evidence>
<evidence type="ECO:0000259" key="3">
    <source>
        <dbReference type="Pfam" id="PF00931"/>
    </source>
</evidence>
<dbReference type="PANTHER" id="PTHR36766:SF41">
    <property type="entry name" value="AAA+ ATPASE DOMAIN-CONTAINING PROTEIN"/>
    <property type="match status" value="1"/>
</dbReference>
<dbReference type="GO" id="GO:0006952">
    <property type="term" value="P:defense response"/>
    <property type="evidence" value="ECO:0007669"/>
    <property type="project" value="UniProtKB-KW"/>
</dbReference>
<feature type="compositionally biased region" description="Low complexity" evidence="2">
    <location>
        <begin position="8"/>
        <end position="19"/>
    </location>
</feature>
<protein>
    <recommendedName>
        <fullName evidence="3">NB-ARC domain-containing protein</fullName>
    </recommendedName>
</protein>
<keyword evidence="5" id="KW-1185">Reference proteome</keyword>
<feature type="domain" description="NB-ARC" evidence="3">
    <location>
        <begin position="59"/>
        <end position="181"/>
    </location>
</feature>
<proteinExistence type="predicted"/>
<evidence type="ECO:0000256" key="1">
    <source>
        <dbReference type="ARBA" id="ARBA00022821"/>
    </source>
</evidence>
<name>A0AAW2BFI0_9ROSI</name>
<dbReference type="Pfam" id="PF00931">
    <property type="entry name" value="NB-ARC"/>
    <property type="match status" value="1"/>
</dbReference>
<feature type="region of interest" description="Disordered" evidence="2">
    <location>
        <begin position="1"/>
        <end position="38"/>
    </location>
</feature>
<dbReference type="SUPFAM" id="SSF52540">
    <property type="entry name" value="P-loop containing nucleoside triphosphate hydrolases"/>
    <property type="match status" value="1"/>
</dbReference>
<dbReference type="InterPro" id="IPR002182">
    <property type="entry name" value="NB-ARC"/>
</dbReference>
<feature type="compositionally biased region" description="Basic and acidic residues" evidence="2">
    <location>
        <begin position="381"/>
        <end position="399"/>
    </location>
</feature>
<reference evidence="4 5" key="1">
    <citation type="submission" date="2024-01" db="EMBL/GenBank/DDBJ databases">
        <title>A telomere-to-telomere, gap-free genome of sweet tea (Lithocarpus litseifolius).</title>
        <authorList>
            <person name="Zhou J."/>
        </authorList>
    </citation>
    <scope>NUCLEOTIDE SEQUENCE [LARGE SCALE GENOMIC DNA]</scope>
    <source>
        <strain evidence="4">Zhou-2022a</strain>
        <tissue evidence="4">Leaf</tissue>
    </source>
</reference>
<evidence type="ECO:0000313" key="5">
    <source>
        <dbReference type="Proteomes" id="UP001459277"/>
    </source>
</evidence>
<dbReference type="AlphaFoldDB" id="A0AAW2BFI0"/>
<comment type="caution">
    <text evidence="4">The sequence shown here is derived from an EMBL/GenBank/DDBJ whole genome shotgun (WGS) entry which is preliminary data.</text>
</comment>
<sequence length="455" mass="50483">MSHKSKHVSSLDSSNSSKTKGQDGKNSNTTVAPRVNSYRRSSRLVGAKKVHGFEPQQISLEKMIQQRQSSDQFKAVAIVGKRGVGKTTLCQELFKKQEVRADFLPRIWVCMSWKPTEYGDRKITTVWRMLTCLGVDDKTIQSISDSVPEADRLSSLLYALHLQLTGKKYLIVLDDAIEEGDDAIEEGDDADNKKKKGDDAIKEGDDADQKKKKADAFKERNKWLVDLDSPITEKEKWGKCLAFGLPKGHGGTVIVTSRDENLAKVMVGEKNLLHLRPLLDPESCSSIFNDIMGIQEIKNDPEQKEFLKKCAGLPLAATMMGKIKSEELVKAAENAAKEAAEKADKEPAKKMEPESPISSKDEEKNKTEELPAEPKPIQPDEAAKILKGDKKIKSEKVPAGEKQIQQQEKDARSSFGSKDDEQIISEEHPAESEPRPQQEGAAHNEIHEEAASGTN</sequence>
<organism evidence="4 5">
    <name type="scientific">Lithocarpus litseifolius</name>
    <dbReference type="NCBI Taxonomy" id="425828"/>
    <lineage>
        <taxon>Eukaryota</taxon>
        <taxon>Viridiplantae</taxon>
        <taxon>Streptophyta</taxon>
        <taxon>Embryophyta</taxon>
        <taxon>Tracheophyta</taxon>
        <taxon>Spermatophyta</taxon>
        <taxon>Magnoliopsida</taxon>
        <taxon>eudicotyledons</taxon>
        <taxon>Gunneridae</taxon>
        <taxon>Pentapetalae</taxon>
        <taxon>rosids</taxon>
        <taxon>fabids</taxon>
        <taxon>Fagales</taxon>
        <taxon>Fagaceae</taxon>
        <taxon>Lithocarpus</taxon>
    </lineage>
</organism>
<accession>A0AAW2BFI0</accession>
<gene>
    <name evidence="4" type="ORF">SO802_034269</name>
</gene>
<feature type="region of interest" description="Disordered" evidence="2">
    <location>
        <begin position="338"/>
        <end position="455"/>
    </location>
</feature>
<dbReference type="InterPro" id="IPR027417">
    <property type="entry name" value="P-loop_NTPase"/>
</dbReference>
<dbReference type="EMBL" id="JAZDWU010000012">
    <property type="protein sequence ID" value="KAK9984744.1"/>
    <property type="molecule type" value="Genomic_DNA"/>
</dbReference>
<feature type="compositionally biased region" description="Basic and acidic residues" evidence="2">
    <location>
        <begin position="407"/>
        <end position="455"/>
    </location>
</feature>
<feature type="compositionally biased region" description="Basic and acidic residues" evidence="2">
    <location>
        <begin position="338"/>
        <end position="369"/>
    </location>
</feature>
<dbReference type="PANTHER" id="PTHR36766">
    <property type="entry name" value="PLANT BROAD-SPECTRUM MILDEW RESISTANCE PROTEIN RPW8"/>
    <property type="match status" value="1"/>
</dbReference>
<feature type="compositionally biased region" description="Basic and acidic residues" evidence="2">
    <location>
        <begin position="190"/>
        <end position="212"/>
    </location>
</feature>
<evidence type="ECO:0000256" key="2">
    <source>
        <dbReference type="SAM" id="MobiDB-lite"/>
    </source>
</evidence>
<dbReference type="Gene3D" id="3.40.50.300">
    <property type="entry name" value="P-loop containing nucleotide triphosphate hydrolases"/>
    <property type="match status" value="1"/>
</dbReference>
<keyword evidence="1" id="KW-0611">Plant defense</keyword>
<dbReference type="PRINTS" id="PR00364">
    <property type="entry name" value="DISEASERSIST"/>
</dbReference>